<evidence type="ECO:0008006" key="3">
    <source>
        <dbReference type="Google" id="ProtNLM"/>
    </source>
</evidence>
<comment type="caution">
    <text evidence="1">The sequence shown here is derived from an EMBL/GenBank/DDBJ whole genome shotgun (WGS) entry which is preliminary data.</text>
</comment>
<dbReference type="Proteomes" id="UP000019486">
    <property type="component" value="Unassembled WGS sequence"/>
</dbReference>
<organism evidence="1 2">
    <name type="scientific">Skermanella stibiiresistens SB22</name>
    <dbReference type="NCBI Taxonomy" id="1385369"/>
    <lineage>
        <taxon>Bacteria</taxon>
        <taxon>Pseudomonadati</taxon>
        <taxon>Pseudomonadota</taxon>
        <taxon>Alphaproteobacteria</taxon>
        <taxon>Rhodospirillales</taxon>
        <taxon>Azospirillaceae</taxon>
        <taxon>Skermanella</taxon>
    </lineage>
</organism>
<gene>
    <name evidence="1" type="ORF">N825_12900</name>
</gene>
<dbReference type="STRING" id="1385369.N825_12900"/>
<keyword evidence="2" id="KW-1185">Reference proteome</keyword>
<evidence type="ECO:0000313" key="1">
    <source>
        <dbReference type="EMBL" id="EWY38497.1"/>
    </source>
</evidence>
<proteinExistence type="predicted"/>
<name>W9H1A7_9PROT</name>
<dbReference type="RefSeq" id="WP_037457031.1">
    <property type="nucleotide sequence ID" value="NZ_AVFL01000018.1"/>
</dbReference>
<sequence length="152" mass="16678">MIRGSRLLALALAQTAVLAALIGFRQWTLETGTPVVLAIRPVDPRSLFQGDYVELSYDIGHLRLDRLAGDNDLERGQTVYVDIQPGKPTWQPTGIWHQRPAATPTGVVLRGRVTWVNEQQCEESGSGESSAVVPCRIAGIRYGIESYFVSEG</sequence>
<reference evidence="1 2" key="1">
    <citation type="submission" date="2013-08" db="EMBL/GenBank/DDBJ databases">
        <title>The genome sequence of Skermanella stibiiresistens.</title>
        <authorList>
            <person name="Zhu W."/>
            <person name="Wang G."/>
        </authorList>
    </citation>
    <scope>NUCLEOTIDE SEQUENCE [LARGE SCALE GENOMIC DNA]</scope>
    <source>
        <strain evidence="1 2">SB22</strain>
    </source>
</reference>
<accession>W9H1A7</accession>
<dbReference type="EMBL" id="AVFL01000018">
    <property type="protein sequence ID" value="EWY38497.1"/>
    <property type="molecule type" value="Genomic_DNA"/>
</dbReference>
<evidence type="ECO:0000313" key="2">
    <source>
        <dbReference type="Proteomes" id="UP000019486"/>
    </source>
</evidence>
<dbReference type="AlphaFoldDB" id="W9H1A7"/>
<protein>
    <recommendedName>
        <fullName evidence="3">Membrane-anchored protein</fullName>
    </recommendedName>
</protein>
<dbReference type="Pfam" id="PF14345">
    <property type="entry name" value="GDYXXLXY"/>
    <property type="match status" value="1"/>
</dbReference>
<dbReference type="InterPro" id="IPR025833">
    <property type="entry name" value="GDYXXLXY"/>
</dbReference>